<dbReference type="SUPFAM" id="SSF103473">
    <property type="entry name" value="MFS general substrate transporter"/>
    <property type="match status" value="1"/>
</dbReference>
<dbReference type="InterPro" id="IPR020846">
    <property type="entry name" value="MFS_dom"/>
</dbReference>
<feature type="transmembrane region" description="Helical" evidence="8">
    <location>
        <begin position="211"/>
        <end position="233"/>
    </location>
</feature>
<gene>
    <name evidence="10" type="ORF">SAMN05421579_10887</name>
</gene>
<dbReference type="AlphaFoldDB" id="A0A1I4ZZD0"/>
<dbReference type="CDD" id="cd17324">
    <property type="entry name" value="MFS_NepI_like"/>
    <property type="match status" value="1"/>
</dbReference>
<feature type="transmembrane region" description="Helical" evidence="8">
    <location>
        <begin position="363"/>
        <end position="380"/>
    </location>
</feature>
<dbReference type="InterPro" id="IPR005829">
    <property type="entry name" value="Sugar_transporter_CS"/>
</dbReference>
<feature type="transmembrane region" description="Helical" evidence="8">
    <location>
        <begin position="239"/>
        <end position="256"/>
    </location>
</feature>
<evidence type="ECO:0000256" key="2">
    <source>
        <dbReference type="ARBA" id="ARBA00008335"/>
    </source>
</evidence>
<evidence type="ECO:0000256" key="1">
    <source>
        <dbReference type="ARBA" id="ARBA00004651"/>
    </source>
</evidence>
<dbReference type="InterPro" id="IPR036259">
    <property type="entry name" value="MFS_trans_sf"/>
</dbReference>
<reference evidence="11" key="1">
    <citation type="submission" date="2016-10" db="EMBL/GenBank/DDBJ databases">
        <authorList>
            <person name="Varghese N."/>
            <person name="Submissions S."/>
        </authorList>
    </citation>
    <scope>NUCLEOTIDE SEQUENCE [LARGE SCALE GENOMIC DNA]</scope>
    <source>
        <strain evidence="11">DSM 16522</strain>
    </source>
</reference>
<dbReference type="Proteomes" id="UP000199011">
    <property type="component" value="Unassembled WGS sequence"/>
</dbReference>
<feature type="transmembrane region" description="Helical" evidence="8">
    <location>
        <begin position="128"/>
        <end position="150"/>
    </location>
</feature>
<feature type="transmembrane region" description="Helical" evidence="8">
    <location>
        <begin position="45"/>
        <end position="62"/>
    </location>
</feature>
<feature type="transmembrane region" description="Helical" evidence="8">
    <location>
        <begin position="99"/>
        <end position="121"/>
    </location>
</feature>
<keyword evidence="3" id="KW-0813">Transport</keyword>
<evidence type="ECO:0000256" key="5">
    <source>
        <dbReference type="ARBA" id="ARBA00022692"/>
    </source>
</evidence>
<evidence type="ECO:0000256" key="8">
    <source>
        <dbReference type="SAM" id="Phobius"/>
    </source>
</evidence>
<evidence type="ECO:0000256" key="3">
    <source>
        <dbReference type="ARBA" id="ARBA00022448"/>
    </source>
</evidence>
<dbReference type="STRING" id="53341.SAMN05421579_10887"/>
<organism evidence="10 11">
    <name type="scientific">Xenorhabdus japonica</name>
    <dbReference type="NCBI Taxonomy" id="53341"/>
    <lineage>
        <taxon>Bacteria</taxon>
        <taxon>Pseudomonadati</taxon>
        <taxon>Pseudomonadota</taxon>
        <taxon>Gammaproteobacteria</taxon>
        <taxon>Enterobacterales</taxon>
        <taxon>Morganellaceae</taxon>
        <taxon>Xenorhabdus</taxon>
    </lineage>
</organism>
<accession>A0A1I4ZZD0</accession>
<feature type="transmembrane region" description="Helical" evidence="8">
    <location>
        <begin position="277"/>
        <end position="294"/>
    </location>
</feature>
<evidence type="ECO:0000259" key="9">
    <source>
        <dbReference type="PROSITE" id="PS50850"/>
    </source>
</evidence>
<dbReference type="Pfam" id="PF07690">
    <property type="entry name" value="MFS_1"/>
    <property type="match status" value="1"/>
</dbReference>
<dbReference type="InterPro" id="IPR011701">
    <property type="entry name" value="MFS"/>
</dbReference>
<dbReference type="GO" id="GO:0005886">
    <property type="term" value="C:plasma membrane"/>
    <property type="evidence" value="ECO:0007669"/>
    <property type="project" value="UniProtKB-SubCell"/>
</dbReference>
<evidence type="ECO:0000256" key="4">
    <source>
        <dbReference type="ARBA" id="ARBA00022475"/>
    </source>
</evidence>
<evidence type="ECO:0000256" key="7">
    <source>
        <dbReference type="ARBA" id="ARBA00023136"/>
    </source>
</evidence>
<dbReference type="PANTHER" id="PTHR43271:SF1">
    <property type="entry name" value="INNER MEMBRANE TRANSPORT PROTEIN YNFM"/>
    <property type="match status" value="1"/>
</dbReference>
<keyword evidence="6 8" id="KW-1133">Transmembrane helix</keyword>
<feature type="domain" description="Major facilitator superfamily (MFS) profile" evidence="9">
    <location>
        <begin position="4"/>
        <end position="387"/>
    </location>
</feature>
<keyword evidence="4" id="KW-1003">Cell membrane</keyword>
<proteinExistence type="inferred from homology"/>
<feature type="transmembrane region" description="Helical" evidence="8">
    <location>
        <begin position="74"/>
        <end position="93"/>
    </location>
</feature>
<dbReference type="GO" id="GO:0022857">
    <property type="term" value="F:transmembrane transporter activity"/>
    <property type="evidence" value="ECO:0007669"/>
    <property type="project" value="InterPro"/>
</dbReference>
<dbReference type="EMBL" id="FOVO01000008">
    <property type="protein sequence ID" value="SFN55506.1"/>
    <property type="molecule type" value="Genomic_DNA"/>
</dbReference>
<keyword evidence="7 8" id="KW-0472">Membrane</keyword>
<dbReference type="Gene3D" id="1.20.1250.20">
    <property type="entry name" value="MFS general substrate transporter like domains"/>
    <property type="match status" value="1"/>
</dbReference>
<feature type="transmembrane region" description="Helical" evidence="8">
    <location>
        <begin position="12"/>
        <end position="33"/>
    </location>
</feature>
<comment type="subcellular location">
    <subcellularLocation>
        <location evidence="1">Cell membrane</location>
        <topology evidence="1">Multi-pass membrane protein</topology>
    </subcellularLocation>
</comment>
<feature type="transmembrane region" description="Helical" evidence="8">
    <location>
        <begin position="335"/>
        <end position="357"/>
    </location>
</feature>
<evidence type="ECO:0000313" key="10">
    <source>
        <dbReference type="EMBL" id="SFN55506.1"/>
    </source>
</evidence>
<comment type="similarity">
    <text evidence="2">Belongs to the major facilitator superfamily.</text>
</comment>
<dbReference type="PANTHER" id="PTHR43271">
    <property type="entry name" value="BLL2771 PROTEIN"/>
    <property type="match status" value="1"/>
</dbReference>
<evidence type="ECO:0000256" key="6">
    <source>
        <dbReference type="ARBA" id="ARBA00022989"/>
    </source>
</evidence>
<keyword evidence="5 8" id="KW-0812">Transmembrane</keyword>
<dbReference type="PROSITE" id="PS00216">
    <property type="entry name" value="SUGAR_TRANSPORT_1"/>
    <property type="match status" value="1"/>
</dbReference>
<protein>
    <submittedName>
        <fullName evidence="10">MFS transporter, YNFM family, putative membrane transport protein</fullName>
    </submittedName>
</protein>
<sequence length="387" mass="41724">MHTYYLRVTLSFFSVGLATFALLYFIQPILPILSEEFNISPANSSLALSLPTGMLSLGLLITGPLSDALGRKNVMAISLVAAAIFTLLSAIVSSWHGILFIRALVGLSISGVAAVAMTYLSEEIHPSYVALSIGLYISGNSIGGMSGRLITAVVTDHYSWRFAVILLGAFALVSAIAFWKLLPESKHFKSSSLKPKTLLINLKIHFRDQGLSLLFAEAFLIMGSFITMFNYIGYRLLEAPYHLSQTIVGLLSIVYLTGTYSATKAGTLTSKHGRGKVLLAAISIMLVGCVITLFSPIWAVILGMMILTTGFFSAHSVASGWIGQKAKRAKAQASSLYLFCYYSGSSIAGTLGGIFWLHFAWNGVAAFISLLTIVALYLGFKLNKLSK</sequence>
<feature type="transmembrane region" description="Helical" evidence="8">
    <location>
        <begin position="300"/>
        <end position="323"/>
    </location>
</feature>
<dbReference type="PROSITE" id="PS50850">
    <property type="entry name" value="MFS"/>
    <property type="match status" value="1"/>
</dbReference>
<keyword evidence="11" id="KW-1185">Reference proteome</keyword>
<name>A0A1I4ZZD0_9GAMM</name>
<evidence type="ECO:0000313" key="11">
    <source>
        <dbReference type="Proteomes" id="UP000199011"/>
    </source>
</evidence>
<feature type="transmembrane region" description="Helical" evidence="8">
    <location>
        <begin position="162"/>
        <end position="182"/>
    </location>
</feature>